<dbReference type="PANTHER" id="PTHR43798:SF33">
    <property type="entry name" value="HYDROLASE, PUTATIVE (AFU_ORTHOLOGUE AFUA_2G14860)-RELATED"/>
    <property type="match status" value="1"/>
</dbReference>
<name>A0A076PMZ4_COMTE</name>
<dbReference type="PANTHER" id="PTHR43798">
    <property type="entry name" value="MONOACYLGLYCEROL LIPASE"/>
    <property type="match status" value="1"/>
</dbReference>
<dbReference type="Proteomes" id="UP000028782">
    <property type="component" value="Chromosome"/>
</dbReference>
<sequence>MSQHTATASTTNTLPVVFAHANSFPIGTYRLLFSLLRQRGIEAGGVQRFGHDPQRPVTNHWPHLVDELIEYIEQQVERHGRPVYLVGHSLGGILSFQAASKRPDLARGVLLIDSPLLGGWKANAVGLAKQTQIVASVSPGKISQRRRTTWASNEEALEYFRGKKAFAQWHPQVLQDYVQHGLEDDQGKRSLLFRREVETAIYNTLPSNLNNQLRRHPVRCPVAFIGGRSSVEMRQVGMEMTQRITRGRITMLDGGHLFPMERPEATAAAIEASLLNMEQTILQKSAGSIHK</sequence>
<dbReference type="HOGENOM" id="CLU_020336_22_0_4"/>
<dbReference type="GO" id="GO:0016787">
    <property type="term" value="F:hydrolase activity"/>
    <property type="evidence" value="ECO:0007669"/>
    <property type="project" value="UniProtKB-KW"/>
</dbReference>
<dbReference type="InterPro" id="IPR050266">
    <property type="entry name" value="AB_hydrolase_sf"/>
</dbReference>
<dbReference type="GO" id="GO:0016020">
    <property type="term" value="C:membrane"/>
    <property type="evidence" value="ECO:0007669"/>
    <property type="project" value="TreeGrafter"/>
</dbReference>
<dbReference type="EMBL" id="CP006704">
    <property type="protein sequence ID" value="AIJ48234.1"/>
    <property type="molecule type" value="Genomic_DNA"/>
</dbReference>
<dbReference type="InterPro" id="IPR029058">
    <property type="entry name" value="AB_hydrolase_fold"/>
</dbReference>
<dbReference type="RefSeq" id="WP_043374333.1">
    <property type="nucleotide sequence ID" value="NZ_CP006704.1"/>
</dbReference>
<dbReference type="InterPro" id="IPR000073">
    <property type="entry name" value="AB_hydrolase_1"/>
</dbReference>
<organism evidence="2 3">
    <name type="scientific">Comamonas testosteroni TK102</name>
    <dbReference type="NCBI Taxonomy" id="1392005"/>
    <lineage>
        <taxon>Bacteria</taxon>
        <taxon>Pseudomonadati</taxon>
        <taxon>Pseudomonadota</taxon>
        <taxon>Betaproteobacteria</taxon>
        <taxon>Burkholderiales</taxon>
        <taxon>Comamonadaceae</taxon>
        <taxon>Comamonas</taxon>
    </lineage>
</organism>
<evidence type="ECO:0000313" key="3">
    <source>
        <dbReference type="Proteomes" id="UP000028782"/>
    </source>
</evidence>
<protein>
    <submittedName>
        <fullName evidence="2">Alpha/beta hydrolase</fullName>
    </submittedName>
</protein>
<proteinExistence type="predicted"/>
<dbReference type="Pfam" id="PF12697">
    <property type="entry name" value="Abhydrolase_6"/>
    <property type="match status" value="1"/>
</dbReference>
<dbReference type="AlphaFoldDB" id="A0A076PMZ4"/>
<evidence type="ECO:0000259" key="1">
    <source>
        <dbReference type="Pfam" id="PF12697"/>
    </source>
</evidence>
<reference evidence="2 3" key="1">
    <citation type="journal article" date="2014" name="Genome Announc.">
        <title>Complete Genome Sequence of Polychlorinated Biphenyl Degrader Comamonas testosteroni TK102 (NBRC 109938).</title>
        <authorList>
            <person name="Fukuda K."/>
            <person name="Hosoyama A."/>
            <person name="Tsuchikane K."/>
            <person name="Ohji S."/>
            <person name="Yamazoe A."/>
            <person name="Fujita N."/>
            <person name="Shintani M."/>
            <person name="Kimbara K."/>
        </authorList>
    </citation>
    <scope>NUCLEOTIDE SEQUENCE [LARGE SCALE GENOMIC DNA]</scope>
    <source>
        <strain evidence="2">TK102</strain>
    </source>
</reference>
<keyword evidence="2" id="KW-0378">Hydrolase</keyword>
<dbReference type="Gene3D" id="3.40.50.1820">
    <property type="entry name" value="alpha/beta hydrolase"/>
    <property type="match status" value="1"/>
</dbReference>
<dbReference type="KEGG" id="ctes:O987_20705"/>
<gene>
    <name evidence="2" type="ORF">O987_20705</name>
</gene>
<accession>A0A076PMZ4</accession>
<feature type="domain" description="AB hydrolase-1" evidence="1">
    <location>
        <begin position="16"/>
        <end position="269"/>
    </location>
</feature>
<evidence type="ECO:0000313" key="2">
    <source>
        <dbReference type="EMBL" id="AIJ48234.1"/>
    </source>
</evidence>
<dbReference type="SUPFAM" id="SSF53474">
    <property type="entry name" value="alpha/beta-Hydrolases"/>
    <property type="match status" value="1"/>
</dbReference>